<sequence>MADQNSYSSNKQDFLLHILVTFTDGTFGISTGKSFFKPKLPQKSDIEDWVVLLKSWWPAGVDVSTSWNLLDYEGPADCNKSKQSLHNGSILKSGTIMFYSESIDEIRKERDKLILQGNESKYLKSTDGKQKFEYRTKYPPNYVTPEKKVNKKKQLNLEKTCGKAVGSTRNVKKRPVMNKSMTPPVSESDEQQEKPKSVDSLGKRNQIVLESNIIEEKATSCMQRSLAHSVHDDNLLSSPLKSLEAAELNANDSVICDSTTISSHNSEAKLSEYEKNRNIAEKIYYNQLASKELQILELNEKIAELENEQPMVLIKEIKDVLAEMNTLVHNIRAHPIQGQHLRLQDSSASAGNNALTSAKSNTAGLHAGTRMKRLWGDVMVSESCIRKIAIALKTDQMTDTCRNRIVALILDDLYTIEELANMSLSGRKCPGQDRVAKPKLPPEIISAIHSRP</sequence>
<evidence type="ECO:0000313" key="2">
    <source>
        <dbReference type="EMBL" id="KZS05541.1"/>
    </source>
</evidence>
<dbReference type="OrthoDB" id="6395555at2759"/>
<accession>A0A164N0L5</accession>
<name>A0A164N0L5_9CRUS</name>
<dbReference type="EMBL" id="LRGB01002904">
    <property type="protein sequence ID" value="KZS05541.1"/>
    <property type="molecule type" value="Genomic_DNA"/>
</dbReference>
<dbReference type="Proteomes" id="UP000076858">
    <property type="component" value="Unassembled WGS sequence"/>
</dbReference>
<keyword evidence="3" id="KW-1185">Reference proteome</keyword>
<gene>
    <name evidence="2" type="ORF">APZ42_031249</name>
</gene>
<organism evidence="2 3">
    <name type="scientific">Daphnia magna</name>
    <dbReference type="NCBI Taxonomy" id="35525"/>
    <lineage>
        <taxon>Eukaryota</taxon>
        <taxon>Metazoa</taxon>
        <taxon>Ecdysozoa</taxon>
        <taxon>Arthropoda</taxon>
        <taxon>Crustacea</taxon>
        <taxon>Branchiopoda</taxon>
        <taxon>Diplostraca</taxon>
        <taxon>Cladocera</taxon>
        <taxon>Anomopoda</taxon>
        <taxon>Daphniidae</taxon>
        <taxon>Daphnia</taxon>
    </lineage>
</organism>
<feature type="region of interest" description="Disordered" evidence="1">
    <location>
        <begin position="166"/>
        <end position="202"/>
    </location>
</feature>
<protein>
    <submittedName>
        <fullName evidence="2">Uncharacterized protein</fullName>
    </submittedName>
</protein>
<reference evidence="2 3" key="1">
    <citation type="submission" date="2016-03" db="EMBL/GenBank/DDBJ databases">
        <title>EvidentialGene: Evidence-directed Construction of Genes on Genomes.</title>
        <authorList>
            <person name="Gilbert D.G."/>
            <person name="Choi J.-H."/>
            <person name="Mockaitis K."/>
            <person name="Colbourne J."/>
            <person name="Pfrender M."/>
        </authorList>
    </citation>
    <scope>NUCLEOTIDE SEQUENCE [LARGE SCALE GENOMIC DNA]</scope>
    <source>
        <strain evidence="2 3">Xinb3</strain>
        <tissue evidence="2">Complete organism</tissue>
    </source>
</reference>
<evidence type="ECO:0000256" key="1">
    <source>
        <dbReference type="SAM" id="MobiDB-lite"/>
    </source>
</evidence>
<comment type="caution">
    <text evidence="2">The sequence shown here is derived from an EMBL/GenBank/DDBJ whole genome shotgun (WGS) entry which is preliminary data.</text>
</comment>
<evidence type="ECO:0000313" key="3">
    <source>
        <dbReference type="Proteomes" id="UP000076858"/>
    </source>
</evidence>
<proteinExistence type="predicted"/>
<dbReference type="AlphaFoldDB" id="A0A164N0L5"/>